<dbReference type="Proteomes" id="UP001165962">
    <property type="component" value="Unassembled WGS sequence"/>
</dbReference>
<sequence>MIKRFEARVEAVLMTPDPAFFITGRVEELTVDLGGIPNDRHYGLLRPADVRQKFYPRGKLIANRRQLSIVSVEECELVAQLLGIEHVLPEWLGANILVSGFPKLTMLPMGARLLSGSGAGLICEGENKPCSGPAILIAKECANPALQAKFVRSAAKRRGIVCSVECPGDIRQGDTLAIVIADA</sequence>
<reference evidence="2" key="1">
    <citation type="submission" date="2020-03" db="EMBL/GenBank/DDBJ databases">
        <title>Draft sequencing of Paenibacilllus sp. S3N08.</title>
        <authorList>
            <person name="Kim D.-U."/>
        </authorList>
    </citation>
    <scope>NUCLEOTIDE SEQUENCE</scope>
    <source>
        <strain evidence="2">S3N08</strain>
    </source>
</reference>
<dbReference type="Pfam" id="PF03473">
    <property type="entry name" value="MOSC"/>
    <property type="match status" value="1"/>
</dbReference>
<comment type="caution">
    <text evidence="2">The sequence shown here is derived from an EMBL/GenBank/DDBJ whole genome shotgun (WGS) entry which is preliminary data.</text>
</comment>
<dbReference type="InterPro" id="IPR011037">
    <property type="entry name" value="Pyrv_Knase-like_insert_dom_sf"/>
</dbReference>
<accession>A0ABX0IZK7</accession>
<keyword evidence="3" id="KW-1185">Reference proteome</keyword>
<proteinExistence type="predicted"/>
<dbReference type="SUPFAM" id="SSF50800">
    <property type="entry name" value="PK beta-barrel domain-like"/>
    <property type="match status" value="1"/>
</dbReference>
<dbReference type="RefSeq" id="WP_166147365.1">
    <property type="nucleotide sequence ID" value="NZ_JAAOIW010000002.1"/>
</dbReference>
<dbReference type="InterPro" id="IPR052716">
    <property type="entry name" value="MOSC_domain"/>
</dbReference>
<dbReference type="PROSITE" id="PS51340">
    <property type="entry name" value="MOSC"/>
    <property type="match status" value="1"/>
</dbReference>
<gene>
    <name evidence="2" type="ORF">G9U52_06205</name>
</gene>
<dbReference type="PANTHER" id="PTHR36930:SF1">
    <property type="entry name" value="MOSC DOMAIN-CONTAINING PROTEIN"/>
    <property type="match status" value="1"/>
</dbReference>
<evidence type="ECO:0000313" key="3">
    <source>
        <dbReference type="Proteomes" id="UP001165962"/>
    </source>
</evidence>
<protein>
    <submittedName>
        <fullName evidence="2">MOSC domain-containing protein</fullName>
    </submittedName>
</protein>
<dbReference type="PANTHER" id="PTHR36930">
    <property type="entry name" value="METAL-SULFUR CLUSTER BIOSYNTHESIS PROTEINS YUAD-RELATED"/>
    <property type="match status" value="1"/>
</dbReference>
<dbReference type="EMBL" id="JAAOIW010000002">
    <property type="protein sequence ID" value="NHN29422.1"/>
    <property type="molecule type" value="Genomic_DNA"/>
</dbReference>
<evidence type="ECO:0000313" key="2">
    <source>
        <dbReference type="EMBL" id="NHN29422.1"/>
    </source>
</evidence>
<dbReference type="InterPro" id="IPR005302">
    <property type="entry name" value="MoCF_Sase_C"/>
</dbReference>
<evidence type="ECO:0000259" key="1">
    <source>
        <dbReference type="PROSITE" id="PS51340"/>
    </source>
</evidence>
<dbReference type="Gene3D" id="2.40.33.20">
    <property type="entry name" value="PK beta-barrel domain-like"/>
    <property type="match status" value="1"/>
</dbReference>
<organism evidence="2 3">
    <name type="scientific">Paenibacillus agricola</name>
    <dbReference type="NCBI Taxonomy" id="2716264"/>
    <lineage>
        <taxon>Bacteria</taxon>
        <taxon>Bacillati</taxon>
        <taxon>Bacillota</taxon>
        <taxon>Bacilli</taxon>
        <taxon>Bacillales</taxon>
        <taxon>Paenibacillaceae</taxon>
        <taxon>Paenibacillus</taxon>
    </lineage>
</organism>
<name>A0ABX0IZK7_9BACL</name>
<feature type="domain" description="MOSC" evidence="1">
    <location>
        <begin position="23"/>
        <end position="179"/>
    </location>
</feature>